<dbReference type="Proteomes" id="UP000299211">
    <property type="component" value="Unassembled WGS sequence"/>
</dbReference>
<dbReference type="AlphaFoldDB" id="A0A4D4MT60"/>
<comment type="caution">
    <text evidence="2">The sequence shown here is derived from an EMBL/GenBank/DDBJ whole genome shotgun (WGS) entry which is preliminary data.</text>
</comment>
<evidence type="ECO:0000313" key="3">
    <source>
        <dbReference type="Proteomes" id="UP000299211"/>
    </source>
</evidence>
<evidence type="ECO:0000256" key="1">
    <source>
        <dbReference type="SAM" id="MobiDB-lite"/>
    </source>
</evidence>
<feature type="compositionally biased region" description="Low complexity" evidence="1">
    <location>
        <begin position="46"/>
        <end position="88"/>
    </location>
</feature>
<reference evidence="2 3" key="1">
    <citation type="submission" date="2019-04" db="EMBL/GenBank/DDBJ databases">
        <title>Draft genome sequences of Streptomyces avermitilis ATCC 31267.</title>
        <authorList>
            <person name="Komaki H."/>
            <person name="Tamura T."/>
            <person name="Hosoyama A."/>
        </authorList>
    </citation>
    <scope>NUCLEOTIDE SEQUENCE [LARGE SCALE GENOMIC DNA]</scope>
    <source>
        <strain evidence="2 3">ATCC 31267</strain>
    </source>
</reference>
<proteinExistence type="predicted"/>
<gene>
    <name evidence="2" type="ORF">SAV31267_048080</name>
</gene>
<name>A0A4D4MT60_STRAX</name>
<sequence>MSGWASRIIAKPLRTSSWSSAITTLIVTVPPRGRSYERKRDLDLEAPAARPRAGAGRAAVGRGALAHTDQAVSRGAAAPVAGPRPSSVTVMVRERGP</sequence>
<evidence type="ECO:0000313" key="2">
    <source>
        <dbReference type="EMBL" id="GDY75323.1"/>
    </source>
</evidence>
<protein>
    <submittedName>
        <fullName evidence="2">Uncharacterized protein</fullName>
    </submittedName>
</protein>
<dbReference type="EMBL" id="BJHY01000001">
    <property type="protein sequence ID" value="GDY75323.1"/>
    <property type="molecule type" value="Genomic_DNA"/>
</dbReference>
<feature type="region of interest" description="Disordered" evidence="1">
    <location>
        <begin position="36"/>
        <end position="97"/>
    </location>
</feature>
<organism evidence="2 3">
    <name type="scientific">Streptomyces avermitilis</name>
    <dbReference type="NCBI Taxonomy" id="33903"/>
    <lineage>
        <taxon>Bacteria</taxon>
        <taxon>Bacillati</taxon>
        <taxon>Actinomycetota</taxon>
        <taxon>Actinomycetes</taxon>
        <taxon>Kitasatosporales</taxon>
        <taxon>Streptomycetaceae</taxon>
        <taxon>Streptomyces</taxon>
    </lineage>
</organism>
<accession>A0A4D4MT60</accession>